<dbReference type="GO" id="GO:0009535">
    <property type="term" value="C:chloroplast thylakoid membrane"/>
    <property type="evidence" value="ECO:0007669"/>
    <property type="project" value="UniProtKB-SubCell"/>
</dbReference>
<proteinExistence type="inferred from homology"/>
<keyword evidence="3" id="KW-0150">Chloroplast</keyword>
<dbReference type="Proteomes" id="UP000077755">
    <property type="component" value="Chromosome 5"/>
</dbReference>
<evidence type="ECO:0000313" key="4">
    <source>
        <dbReference type="EMBL" id="WOH03141.1"/>
    </source>
</evidence>
<dbReference type="Gene3D" id="1.10.3460.10">
    <property type="entry name" value="Chlorophyll a/b binding protein domain"/>
    <property type="match status" value="1"/>
</dbReference>
<feature type="binding site" description="axial binding residue" evidence="2">
    <location>
        <position position="61"/>
    </location>
    <ligand>
        <name>chlorophyll b</name>
        <dbReference type="ChEBI" id="CHEBI:61721"/>
        <label>1</label>
    </ligand>
    <ligandPart>
        <name>Mg</name>
        <dbReference type="ChEBI" id="CHEBI:25107"/>
    </ligandPart>
</feature>
<comment type="similarity">
    <text evidence="3">Belongs to the light-harvesting chlorophyll a/b-binding (LHC) protein family.</text>
</comment>
<dbReference type="GO" id="GO:0016168">
    <property type="term" value="F:chlorophyll binding"/>
    <property type="evidence" value="ECO:0007669"/>
    <property type="project" value="UniProtKB-KW"/>
</dbReference>
<evidence type="ECO:0000256" key="2">
    <source>
        <dbReference type="PIRSR" id="PIRSR601344-1"/>
    </source>
</evidence>
<sequence>MVSHLMRLCGSRPVSKSSLKVALTIYWEPKPCSCSEHSCIWSSQVVLMGLIEGYRVGGSPLCEGLDVIYPGGAFEPLGLAEDPESFSAMFGYFVQAIVTGKGPMENLYNSMTMLLIL</sequence>
<accession>A0AAF1B4R2</accession>
<keyword evidence="3" id="KW-0602">Photosynthesis</keyword>
<keyword evidence="3" id="KW-0793">Thylakoid</keyword>
<keyword evidence="2 3" id="KW-0148">Chlorophyll</keyword>
<name>A0AAF1B4R2_DAUCS</name>
<gene>
    <name evidence="4" type="ORF">DCAR_0522535</name>
</gene>
<comment type="function">
    <text evidence="3">The light-harvesting complex (LHC) functions as a light receptor, it captures and delivers excitation energy to photosystems with which it is closely associated.</text>
</comment>
<dbReference type="SUPFAM" id="SSF103511">
    <property type="entry name" value="Chlorophyll a-b binding protein"/>
    <property type="match status" value="1"/>
</dbReference>
<keyword evidence="3" id="KW-0934">Plastid</keyword>
<keyword evidence="3" id="KW-0603">Photosystem I</keyword>
<organism evidence="4 5">
    <name type="scientific">Daucus carota subsp. sativus</name>
    <name type="common">Carrot</name>
    <dbReference type="NCBI Taxonomy" id="79200"/>
    <lineage>
        <taxon>Eukaryota</taxon>
        <taxon>Viridiplantae</taxon>
        <taxon>Streptophyta</taxon>
        <taxon>Embryophyta</taxon>
        <taxon>Tracheophyta</taxon>
        <taxon>Spermatophyta</taxon>
        <taxon>Magnoliopsida</taxon>
        <taxon>eudicotyledons</taxon>
        <taxon>Gunneridae</taxon>
        <taxon>Pentapetalae</taxon>
        <taxon>asterids</taxon>
        <taxon>campanulids</taxon>
        <taxon>Apiales</taxon>
        <taxon>Apiaceae</taxon>
        <taxon>Apioideae</taxon>
        <taxon>Scandiceae</taxon>
        <taxon>Daucinae</taxon>
        <taxon>Daucus</taxon>
        <taxon>Daucus sect. Daucus</taxon>
    </lineage>
</organism>
<dbReference type="GO" id="GO:0009522">
    <property type="term" value="C:photosystem I"/>
    <property type="evidence" value="ECO:0007669"/>
    <property type="project" value="UniProtKB-KW"/>
</dbReference>
<feature type="binding site" evidence="2">
    <location>
        <position position="95"/>
    </location>
    <ligand>
        <name>chlorophyll a</name>
        <dbReference type="ChEBI" id="CHEBI:58416"/>
        <label>1</label>
    </ligand>
</feature>
<evidence type="ECO:0000256" key="3">
    <source>
        <dbReference type="RuleBase" id="RU363080"/>
    </source>
</evidence>
<dbReference type="GO" id="GO:0009523">
    <property type="term" value="C:photosystem II"/>
    <property type="evidence" value="ECO:0007669"/>
    <property type="project" value="UniProtKB-KW"/>
</dbReference>
<reference evidence="4" key="2">
    <citation type="submission" date="2022-03" db="EMBL/GenBank/DDBJ databases">
        <title>Draft title - Genomic analysis of global carrot germplasm unveils the trajectory of domestication and the origin of high carotenoid orange carrot.</title>
        <authorList>
            <person name="Iorizzo M."/>
            <person name="Ellison S."/>
            <person name="Senalik D."/>
            <person name="Macko-Podgorni A."/>
            <person name="Grzebelus D."/>
            <person name="Bostan H."/>
            <person name="Rolling W."/>
            <person name="Curaba J."/>
            <person name="Simon P."/>
        </authorList>
    </citation>
    <scope>NUCLEOTIDE SEQUENCE</scope>
    <source>
        <tissue evidence="4">Leaf</tissue>
    </source>
</reference>
<comment type="subcellular location">
    <subcellularLocation>
        <location evidence="3">Plastid</location>
        <location evidence="3">Chloroplast thylakoid membrane</location>
    </subcellularLocation>
</comment>
<protein>
    <recommendedName>
        <fullName evidence="3">Chlorophyll a-b binding protein, chloroplastic</fullName>
    </recommendedName>
</protein>
<keyword evidence="5" id="KW-1185">Reference proteome</keyword>
<feature type="binding site" description="axial binding residue" evidence="2">
    <location>
        <position position="52"/>
    </location>
    <ligand>
        <name>chlorophyll b</name>
        <dbReference type="ChEBI" id="CHEBI:61721"/>
        <label>1</label>
    </ligand>
    <ligandPart>
        <name>Mg</name>
        <dbReference type="ChEBI" id="CHEBI:25107"/>
    </ligandPart>
</feature>
<keyword evidence="1 3" id="KW-0604">Photosystem II</keyword>
<dbReference type="InterPro" id="IPR001344">
    <property type="entry name" value="Chloro_AB-bd_pln"/>
</dbReference>
<reference evidence="4" key="1">
    <citation type="journal article" date="2016" name="Nat. Genet.">
        <title>A high-quality carrot genome assembly provides new insights into carotenoid accumulation and asterid genome evolution.</title>
        <authorList>
            <person name="Iorizzo M."/>
            <person name="Ellison S."/>
            <person name="Senalik D."/>
            <person name="Zeng P."/>
            <person name="Satapoomin P."/>
            <person name="Huang J."/>
            <person name="Bowman M."/>
            <person name="Iovene M."/>
            <person name="Sanseverino W."/>
            <person name="Cavagnaro P."/>
            <person name="Yildiz M."/>
            <person name="Macko-Podgorni A."/>
            <person name="Moranska E."/>
            <person name="Grzebelus E."/>
            <person name="Grzebelus D."/>
            <person name="Ashrafi H."/>
            <person name="Zheng Z."/>
            <person name="Cheng S."/>
            <person name="Spooner D."/>
            <person name="Van Deynze A."/>
            <person name="Simon P."/>
        </authorList>
    </citation>
    <scope>NUCLEOTIDE SEQUENCE</scope>
    <source>
        <tissue evidence="4">Leaf</tissue>
    </source>
</reference>
<evidence type="ECO:0000313" key="5">
    <source>
        <dbReference type="Proteomes" id="UP000077755"/>
    </source>
</evidence>
<dbReference type="AlphaFoldDB" id="A0AAF1B4R2"/>
<dbReference type="EMBL" id="CP093347">
    <property type="protein sequence ID" value="WOH03141.1"/>
    <property type="molecule type" value="Genomic_DNA"/>
</dbReference>
<evidence type="ECO:0000256" key="1">
    <source>
        <dbReference type="ARBA" id="ARBA00023276"/>
    </source>
</evidence>
<dbReference type="PANTHER" id="PTHR21649">
    <property type="entry name" value="CHLOROPHYLL A/B BINDING PROTEIN"/>
    <property type="match status" value="1"/>
</dbReference>
<dbReference type="GO" id="GO:0009765">
    <property type="term" value="P:photosynthesis, light harvesting"/>
    <property type="evidence" value="ECO:0007669"/>
    <property type="project" value="InterPro"/>
</dbReference>
<feature type="binding site" description="axial binding residue" evidence="2">
    <location>
        <position position="44"/>
    </location>
    <ligand>
        <name>chlorophyll b</name>
        <dbReference type="ChEBI" id="CHEBI:61721"/>
        <label>1</label>
    </ligand>
    <ligandPart>
        <name>Mg</name>
        <dbReference type="ChEBI" id="CHEBI:25107"/>
    </ligandPart>
</feature>
<keyword evidence="3" id="KW-0157">Chromophore</keyword>